<evidence type="ECO:0000313" key="3">
    <source>
        <dbReference type="Proteomes" id="UP000287188"/>
    </source>
</evidence>
<dbReference type="Proteomes" id="UP000287188">
    <property type="component" value="Unassembled WGS sequence"/>
</dbReference>
<feature type="region of interest" description="Disordered" evidence="1">
    <location>
        <begin position="23"/>
        <end position="45"/>
    </location>
</feature>
<proteinExistence type="predicted"/>
<organism evidence="2 3">
    <name type="scientific">Dictyobacter kobayashii</name>
    <dbReference type="NCBI Taxonomy" id="2014872"/>
    <lineage>
        <taxon>Bacteria</taxon>
        <taxon>Bacillati</taxon>
        <taxon>Chloroflexota</taxon>
        <taxon>Ktedonobacteria</taxon>
        <taxon>Ktedonobacterales</taxon>
        <taxon>Dictyobacteraceae</taxon>
        <taxon>Dictyobacter</taxon>
    </lineage>
</organism>
<evidence type="ECO:0000256" key="1">
    <source>
        <dbReference type="SAM" id="MobiDB-lite"/>
    </source>
</evidence>
<sequence>MILSSMWCPKGWSVFGYRVDRGVRDKQPAGEDTGPPYRGGNRGQAPNLYASLLLLR</sequence>
<gene>
    <name evidence="2" type="ORF">KDK_44880</name>
</gene>
<comment type="caution">
    <text evidence="2">The sequence shown here is derived from an EMBL/GenBank/DDBJ whole genome shotgun (WGS) entry which is preliminary data.</text>
</comment>
<accession>A0A402ANB7</accession>
<protein>
    <submittedName>
        <fullName evidence="2">Uncharacterized protein</fullName>
    </submittedName>
</protein>
<name>A0A402ANB7_9CHLR</name>
<dbReference type="AlphaFoldDB" id="A0A402ANB7"/>
<reference evidence="3" key="1">
    <citation type="submission" date="2018-12" db="EMBL/GenBank/DDBJ databases">
        <title>Tengunoibacter tsumagoiensis gen. nov., sp. nov., Dictyobacter kobayashii sp. nov., D. alpinus sp. nov., and D. joshuensis sp. nov. and description of Dictyobacteraceae fam. nov. within the order Ktedonobacterales isolated from Tengu-no-mugimeshi.</title>
        <authorList>
            <person name="Wang C.M."/>
            <person name="Zheng Y."/>
            <person name="Sakai Y."/>
            <person name="Toyoda A."/>
            <person name="Minakuchi Y."/>
            <person name="Abe K."/>
            <person name="Yokota A."/>
            <person name="Yabe S."/>
        </authorList>
    </citation>
    <scope>NUCLEOTIDE SEQUENCE [LARGE SCALE GENOMIC DNA]</scope>
    <source>
        <strain evidence="3">Uno11</strain>
    </source>
</reference>
<evidence type="ECO:0000313" key="2">
    <source>
        <dbReference type="EMBL" id="GCE20688.1"/>
    </source>
</evidence>
<dbReference type="EMBL" id="BIFS01000001">
    <property type="protein sequence ID" value="GCE20688.1"/>
    <property type="molecule type" value="Genomic_DNA"/>
</dbReference>
<keyword evidence="3" id="KW-1185">Reference proteome</keyword>